<name>A0A433UL47_ANAVA</name>
<sequence length="134" mass="15092">MKSNKTKGTDGVAKKIVFPIRFAADEYEQLKQKANEARVSITEFIRRAALRRRVVELPPPPELNWKLYAELNAIGVNLHQIATAATNASKAGQAVNIDSEQLQNLVESLRASIKETQMQLLDCEVRDVEQEDLF</sequence>
<dbReference type="InterPro" id="IPR053842">
    <property type="entry name" value="NikA-like"/>
</dbReference>
<evidence type="ECO:0000313" key="2">
    <source>
        <dbReference type="EMBL" id="RUS94565.1"/>
    </source>
</evidence>
<feature type="coiled-coil region" evidence="1">
    <location>
        <begin position="20"/>
        <end position="47"/>
    </location>
</feature>
<proteinExistence type="predicted"/>
<evidence type="ECO:0008006" key="4">
    <source>
        <dbReference type="Google" id="ProtNLM"/>
    </source>
</evidence>
<evidence type="ECO:0000313" key="3">
    <source>
        <dbReference type="Proteomes" id="UP000276103"/>
    </source>
</evidence>
<accession>A0A433UL47</accession>
<keyword evidence="1" id="KW-0175">Coiled coil</keyword>
<dbReference type="Proteomes" id="UP000276103">
    <property type="component" value="Unassembled WGS sequence"/>
</dbReference>
<dbReference type="EMBL" id="RSCM01000013">
    <property type="protein sequence ID" value="RUS94565.1"/>
    <property type="molecule type" value="Genomic_DNA"/>
</dbReference>
<protein>
    <recommendedName>
        <fullName evidence="4">Bacterial mobilisation domain-containing protein</fullName>
    </recommendedName>
</protein>
<evidence type="ECO:0000256" key="1">
    <source>
        <dbReference type="SAM" id="Coils"/>
    </source>
</evidence>
<organism evidence="2 3">
    <name type="scientific">Trichormus variabilis SAG 1403-4b</name>
    <dbReference type="NCBI Taxonomy" id="447716"/>
    <lineage>
        <taxon>Bacteria</taxon>
        <taxon>Bacillati</taxon>
        <taxon>Cyanobacteriota</taxon>
        <taxon>Cyanophyceae</taxon>
        <taxon>Nostocales</taxon>
        <taxon>Nostocaceae</taxon>
        <taxon>Trichormus</taxon>
    </lineage>
</organism>
<comment type="caution">
    <text evidence="2">The sequence shown here is derived from an EMBL/GenBank/DDBJ whole genome shotgun (WGS) entry which is preliminary data.</text>
</comment>
<reference evidence="2 3" key="1">
    <citation type="journal article" date="2019" name="Genome Biol. Evol.">
        <title>Day and night: Metabolic profiles and evolutionary relationships of six axenic non-marine cyanobacteria.</title>
        <authorList>
            <person name="Will S.E."/>
            <person name="Henke P."/>
            <person name="Boedeker C."/>
            <person name="Huang S."/>
            <person name="Brinkmann H."/>
            <person name="Rohde M."/>
            <person name="Jarek M."/>
            <person name="Friedl T."/>
            <person name="Seufert S."/>
            <person name="Schumacher M."/>
            <person name="Overmann J."/>
            <person name="Neumann-Schaal M."/>
            <person name="Petersen J."/>
        </authorList>
    </citation>
    <scope>NUCLEOTIDE SEQUENCE [LARGE SCALE GENOMIC DNA]</scope>
    <source>
        <strain evidence="2 3">SAG 1403-4b</strain>
    </source>
</reference>
<gene>
    <name evidence="2" type="ORF">DSM107003_36940</name>
</gene>
<dbReference type="Pfam" id="PF21983">
    <property type="entry name" value="NikA-like"/>
    <property type="match status" value="1"/>
</dbReference>
<keyword evidence="3" id="KW-1185">Reference proteome</keyword>
<dbReference type="OrthoDB" id="495403at2"/>
<dbReference type="AlphaFoldDB" id="A0A433UL47"/>
<dbReference type="RefSeq" id="WP_127055550.1">
    <property type="nucleotide sequence ID" value="NZ_RSCM01000013.1"/>
</dbReference>